<evidence type="ECO:0000313" key="3">
    <source>
        <dbReference type="Proteomes" id="UP000499080"/>
    </source>
</evidence>
<evidence type="ECO:0000313" key="1">
    <source>
        <dbReference type="EMBL" id="GBN22202.1"/>
    </source>
</evidence>
<organism evidence="1 3">
    <name type="scientific">Araneus ventricosus</name>
    <name type="common">Orbweaver spider</name>
    <name type="synonym">Epeira ventricosa</name>
    <dbReference type="NCBI Taxonomy" id="182803"/>
    <lineage>
        <taxon>Eukaryota</taxon>
        <taxon>Metazoa</taxon>
        <taxon>Ecdysozoa</taxon>
        <taxon>Arthropoda</taxon>
        <taxon>Chelicerata</taxon>
        <taxon>Arachnida</taxon>
        <taxon>Araneae</taxon>
        <taxon>Araneomorphae</taxon>
        <taxon>Entelegynae</taxon>
        <taxon>Araneoidea</taxon>
        <taxon>Araneidae</taxon>
        <taxon>Araneus</taxon>
    </lineage>
</organism>
<keyword evidence="3" id="KW-1185">Reference proteome</keyword>
<name>A0A4Y2M640_ARAVE</name>
<proteinExistence type="predicted"/>
<feature type="non-terminal residue" evidence="1">
    <location>
        <position position="1"/>
    </location>
</feature>
<dbReference type="AlphaFoldDB" id="A0A4Y2M640"/>
<accession>A0A4Y2M640</accession>
<evidence type="ECO:0000313" key="2">
    <source>
        <dbReference type="EMBL" id="GBN26676.1"/>
    </source>
</evidence>
<dbReference type="UniPathway" id="UPA00143"/>
<dbReference type="Gene3D" id="2.120.10.80">
    <property type="entry name" value="Kelch-type beta propeller"/>
    <property type="match status" value="1"/>
</dbReference>
<dbReference type="OrthoDB" id="45365at2759"/>
<protein>
    <submittedName>
        <fullName evidence="1">Uncharacterized protein</fullName>
    </submittedName>
</protein>
<dbReference type="EMBL" id="BGPR01123350">
    <property type="protein sequence ID" value="GBN26676.1"/>
    <property type="molecule type" value="Genomic_DNA"/>
</dbReference>
<gene>
    <name evidence="1" type="ORF">AVEN_10085_1</name>
    <name evidence="2" type="ORF">AVEN_144148_1</name>
</gene>
<dbReference type="Proteomes" id="UP000499080">
    <property type="component" value="Unassembled WGS sequence"/>
</dbReference>
<dbReference type="GO" id="GO:0016567">
    <property type="term" value="P:protein ubiquitination"/>
    <property type="evidence" value="ECO:0007669"/>
    <property type="project" value="UniProtKB-UniPathway"/>
</dbReference>
<dbReference type="InterPro" id="IPR015915">
    <property type="entry name" value="Kelch-typ_b-propeller"/>
</dbReference>
<sequence>PSVFANFKNKQILPIAGGGSLFAIHCECEYYNPRTDRWSPIASTSHRRSRAGVAGVGRLVYAVGG</sequence>
<reference evidence="1 3" key="1">
    <citation type="journal article" date="2019" name="Sci. Rep.">
        <title>Orb-weaving spider Araneus ventricosus genome elucidates the spidroin gene catalogue.</title>
        <authorList>
            <person name="Kono N."/>
            <person name="Nakamura H."/>
            <person name="Ohtoshi R."/>
            <person name="Moran D.A.P."/>
            <person name="Shinohara A."/>
            <person name="Yoshida Y."/>
            <person name="Fujiwara M."/>
            <person name="Mori M."/>
            <person name="Tomita M."/>
            <person name="Arakawa K."/>
        </authorList>
    </citation>
    <scope>NUCLEOTIDE SEQUENCE [LARGE SCALE GENOMIC DNA]</scope>
</reference>
<dbReference type="EMBL" id="BGPR01121706">
    <property type="protein sequence ID" value="GBN22202.1"/>
    <property type="molecule type" value="Genomic_DNA"/>
</dbReference>
<dbReference type="SUPFAM" id="SSF117281">
    <property type="entry name" value="Kelch motif"/>
    <property type="match status" value="1"/>
</dbReference>
<comment type="caution">
    <text evidence="1">The sequence shown here is derived from an EMBL/GenBank/DDBJ whole genome shotgun (WGS) entry which is preliminary data.</text>
</comment>